<dbReference type="Proteomes" id="UP000285883">
    <property type="component" value="Unassembled WGS sequence"/>
</dbReference>
<sequence>MLAHVKNQYGLSAENDNRKVKDAVFSYLVSTKIVRLHEIPTPDGIVNPDTFDVVAYIQELPLVWKRESSITDARNFSGCHKGNQWPSELHANCV</sequence>
<keyword evidence="5" id="KW-1185">Reference proteome</keyword>
<accession>A0A3R7NKT8</accession>
<evidence type="ECO:0000313" key="5">
    <source>
        <dbReference type="Proteomes" id="UP000285624"/>
    </source>
</evidence>
<organism evidence="4 5">
    <name type="scientific">Phytophthora kernoviae</name>
    <dbReference type="NCBI Taxonomy" id="325452"/>
    <lineage>
        <taxon>Eukaryota</taxon>
        <taxon>Sar</taxon>
        <taxon>Stramenopiles</taxon>
        <taxon>Oomycota</taxon>
        <taxon>Peronosporomycetes</taxon>
        <taxon>Peronosporales</taxon>
        <taxon>Peronosporaceae</taxon>
        <taxon>Phytophthora</taxon>
    </lineage>
</organism>
<proteinExistence type="predicted"/>
<dbReference type="EMBL" id="JPWU03000014">
    <property type="protein sequence ID" value="KAG2532022.1"/>
    <property type="molecule type" value="Genomic_DNA"/>
</dbReference>
<dbReference type="Proteomes" id="UP000285624">
    <property type="component" value="Unassembled WGS sequence"/>
</dbReference>
<dbReference type="Proteomes" id="UP000785171">
    <property type="component" value="Unassembled WGS sequence"/>
</dbReference>
<evidence type="ECO:0000313" key="3">
    <source>
        <dbReference type="EMBL" id="RLN36756.1"/>
    </source>
</evidence>
<comment type="caution">
    <text evidence="4">The sequence shown here is derived from an EMBL/GenBank/DDBJ whole genome shotgun (WGS) entry which is preliminary data.</text>
</comment>
<dbReference type="Proteomes" id="UP000792063">
    <property type="component" value="Unassembled WGS sequence"/>
</dbReference>
<evidence type="ECO:0000313" key="4">
    <source>
        <dbReference type="EMBL" id="RLN83859.1"/>
    </source>
</evidence>
<reference evidence="1" key="3">
    <citation type="submission" date="2020-06" db="EMBL/GenBank/DDBJ databases">
        <authorList>
            <person name="Studholme D.J."/>
        </authorList>
    </citation>
    <scope>NUCLEOTIDE SEQUENCE</scope>
    <source>
        <strain evidence="1">NZFS 2646</strain>
        <strain evidence="2">NZFS 3630</strain>
    </source>
</reference>
<dbReference type="EMBL" id="JPWV03000015">
    <property type="protein sequence ID" value="KAG2530928.1"/>
    <property type="molecule type" value="Genomic_DNA"/>
</dbReference>
<protein>
    <submittedName>
        <fullName evidence="4">Uncharacterized protein</fullName>
    </submittedName>
</protein>
<dbReference type="EMBL" id="MBDN02000026">
    <property type="protein sequence ID" value="RLN83859.1"/>
    <property type="molecule type" value="Genomic_DNA"/>
</dbReference>
<evidence type="ECO:0000313" key="2">
    <source>
        <dbReference type="EMBL" id="KAG2532022.1"/>
    </source>
</evidence>
<reference evidence="1" key="1">
    <citation type="journal article" date="2015" name="Genom Data">
        <title>Genome sequences of six Phytophthora species associated with forests in New Zealand.</title>
        <authorList>
            <person name="Studholme D.J."/>
            <person name="McDougal R.L."/>
            <person name="Sambles C."/>
            <person name="Hansen E."/>
            <person name="Hardy G."/>
            <person name="Grant M."/>
            <person name="Ganley R.J."/>
            <person name="Williams N.M."/>
        </authorList>
    </citation>
    <scope>NUCLEOTIDE SEQUENCE</scope>
    <source>
        <strain evidence="1">NZFS 2646</strain>
        <strain evidence="2">NZFS 3630</strain>
    </source>
</reference>
<dbReference type="AlphaFoldDB" id="A0A3R7NKT8"/>
<gene>
    <name evidence="3" type="ORF">BBI17_001483</name>
    <name evidence="4" type="ORF">BBO99_00001764</name>
    <name evidence="1" type="ORF">JM16_001385</name>
    <name evidence="2" type="ORF">JM18_001467</name>
</gene>
<name>A0A3R7NKT8_9STRA</name>
<evidence type="ECO:0000313" key="6">
    <source>
        <dbReference type="Proteomes" id="UP000285883"/>
    </source>
</evidence>
<dbReference type="EMBL" id="MAYM02000707">
    <property type="protein sequence ID" value="RLN36756.1"/>
    <property type="molecule type" value="Genomic_DNA"/>
</dbReference>
<reference evidence="5 6" key="2">
    <citation type="submission" date="2018-07" db="EMBL/GenBank/DDBJ databases">
        <title>Genome sequencing of oomycete isolates from Chile give support for New Zealand origin for Phytophthora kernoviae and make available the first Nothophytophthora sp. genome.</title>
        <authorList>
            <person name="Studholme D.J."/>
            <person name="Sanfuentes E."/>
            <person name="Panda P."/>
            <person name="Hill R."/>
            <person name="Sambles C."/>
            <person name="Grant M."/>
            <person name="Williams N.M."/>
            <person name="Mcdougal R.L."/>
        </authorList>
    </citation>
    <scope>NUCLEOTIDE SEQUENCE [LARGE SCALE GENOMIC DNA]</scope>
    <source>
        <strain evidence="3">Chile2</strain>
        <strain evidence="4">Chile4</strain>
    </source>
</reference>
<evidence type="ECO:0000313" key="1">
    <source>
        <dbReference type="EMBL" id="KAG2530928.1"/>
    </source>
</evidence>